<evidence type="ECO:0000313" key="4">
    <source>
        <dbReference type="Proteomes" id="UP000242715"/>
    </source>
</evidence>
<name>A0A2Z6M8I1_TRISU</name>
<proteinExistence type="predicted"/>
<dbReference type="Gene3D" id="3.30.420.10">
    <property type="entry name" value="Ribonuclease H-like superfamily/Ribonuclease H"/>
    <property type="match status" value="1"/>
</dbReference>
<dbReference type="GO" id="GO:0004523">
    <property type="term" value="F:RNA-DNA hybrid ribonuclease activity"/>
    <property type="evidence" value="ECO:0007669"/>
    <property type="project" value="InterPro"/>
</dbReference>
<dbReference type="Proteomes" id="UP000242715">
    <property type="component" value="Unassembled WGS sequence"/>
</dbReference>
<evidence type="ECO:0008006" key="5">
    <source>
        <dbReference type="Google" id="ProtNLM"/>
    </source>
</evidence>
<dbReference type="InterPro" id="IPR044730">
    <property type="entry name" value="RNase_H-like_dom_plant"/>
</dbReference>
<sequence>MRQAIHQILPMAIVDNYSKYLGQPTVIGKSKTQVFNFIQDKIWKKLKGWKEKQLSFAGRGTLIKVVAQAIPTYLMSNFLIPKGLCNMESMICRFWWGSNVDKRKIHWVSWKKTCKQKKGGGMGFRDLRAFNEALLAKQGWRILTEPNSLMSRTLKVKYIPHHSFFQAKKGTRPSYSWQSIHQTKWILKKGCFWIVGNGQHINIWEDRWINPQVGNTIWTTKPTNTPLQYVRDLIDPASHNWNPQIIKQNFIPIEANQILQIPLSYNLEEDVVCWQGTTDGSYTVKSGYNAQIEWESNNSAQAHTSNQLEDSPIWKNLWNIESPPKQLHLLWRILHNVVPVKSNLLKKGIVCDSICPRSNKSPETIDHTFISCDWARMVWFCSPITIMTTQIQPLTFSDWLRYMLTNSTKECMQIISTITYSIWLGRNNKVFHNKDTPASEAVERAMKTLSEYHHLVADRISSSKPPNSIVRNNISWSPPPSNFLKLNVDAHLTSDGRWGFGMLVRRDDGRCVGAATRVCNGDHDADMAEATGLFEALKLVEKNHYSNTIIELDAEKIMLVVNKHQFPISNWGQVVRMCDRVRVSLNHISVSWVNRKGNQAAHELARWAIQEPNKDWSTNFATCITPHIHKDMRIVNPLFSN</sequence>
<dbReference type="PANTHER" id="PTHR33116:SF86">
    <property type="entry name" value="REVERSE TRANSCRIPTASE DOMAIN-CONTAINING PROTEIN"/>
    <property type="match status" value="1"/>
</dbReference>
<keyword evidence="4" id="KW-1185">Reference proteome</keyword>
<dbReference type="OrthoDB" id="1938246at2759"/>
<dbReference type="AlphaFoldDB" id="A0A2Z6M8I1"/>
<dbReference type="InterPro" id="IPR002156">
    <property type="entry name" value="RNaseH_domain"/>
</dbReference>
<evidence type="ECO:0000259" key="2">
    <source>
        <dbReference type="Pfam" id="PF13966"/>
    </source>
</evidence>
<dbReference type="SUPFAM" id="SSF53098">
    <property type="entry name" value="Ribonuclease H-like"/>
    <property type="match status" value="1"/>
</dbReference>
<dbReference type="InterPro" id="IPR036397">
    <property type="entry name" value="RNaseH_sf"/>
</dbReference>
<dbReference type="CDD" id="cd06222">
    <property type="entry name" value="RNase_H_like"/>
    <property type="match status" value="1"/>
</dbReference>
<feature type="domain" description="Reverse transcriptase zinc-binding" evidence="2">
    <location>
        <begin position="303"/>
        <end position="379"/>
    </location>
</feature>
<evidence type="ECO:0000313" key="3">
    <source>
        <dbReference type="EMBL" id="GAU28666.1"/>
    </source>
</evidence>
<dbReference type="Pfam" id="PF13456">
    <property type="entry name" value="RVT_3"/>
    <property type="match status" value="1"/>
</dbReference>
<dbReference type="GO" id="GO:0003676">
    <property type="term" value="F:nucleic acid binding"/>
    <property type="evidence" value="ECO:0007669"/>
    <property type="project" value="InterPro"/>
</dbReference>
<gene>
    <name evidence="3" type="ORF">TSUD_159480</name>
</gene>
<dbReference type="PANTHER" id="PTHR33116">
    <property type="entry name" value="REVERSE TRANSCRIPTASE ZINC-BINDING DOMAIN-CONTAINING PROTEIN-RELATED-RELATED"/>
    <property type="match status" value="1"/>
</dbReference>
<dbReference type="Pfam" id="PF13966">
    <property type="entry name" value="zf-RVT"/>
    <property type="match status" value="1"/>
</dbReference>
<dbReference type="EMBL" id="DF973377">
    <property type="protein sequence ID" value="GAU28666.1"/>
    <property type="molecule type" value="Genomic_DNA"/>
</dbReference>
<feature type="domain" description="RNase H type-1" evidence="1">
    <location>
        <begin position="488"/>
        <end position="608"/>
    </location>
</feature>
<dbReference type="InterPro" id="IPR026960">
    <property type="entry name" value="RVT-Znf"/>
</dbReference>
<accession>A0A2Z6M8I1</accession>
<organism evidence="3 4">
    <name type="scientific">Trifolium subterraneum</name>
    <name type="common">Subterranean clover</name>
    <dbReference type="NCBI Taxonomy" id="3900"/>
    <lineage>
        <taxon>Eukaryota</taxon>
        <taxon>Viridiplantae</taxon>
        <taxon>Streptophyta</taxon>
        <taxon>Embryophyta</taxon>
        <taxon>Tracheophyta</taxon>
        <taxon>Spermatophyta</taxon>
        <taxon>Magnoliopsida</taxon>
        <taxon>eudicotyledons</taxon>
        <taxon>Gunneridae</taxon>
        <taxon>Pentapetalae</taxon>
        <taxon>rosids</taxon>
        <taxon>fabids</taxon>
        <taxon>Fabales</taxon>
        <taxon>Fabaceae</taxon>
        <taxon>Papilionoideae</taxon>
        <taxon>50 kb inversion clade</taxon>
        <taxon>NPAAA clade</taxon>
        <taxon>Hologalegina</taxon>
        <taxon>IRL clade</taxon>
        <taxon>Trifolieae</taxon>
        <taxon>Trifolium</taxon>
    </lineage>
</organism>
<evidence type="ECO:0000259" key="1">
    <source>
        <dbReference type="Pfam" id="PF13456"/>
    </source>
</evidence>
<dbReference type="InterPro" id="IPR012337">
    <property type="entry name" value="RNaseH-like_sf"/>
</dbReference>
<protein>
    <recommendedName>
        <fullName evidence="5">RNase H type-1 domain-containing protein</fullName>
    </recommendedName>
</protein>
<reference evidence="4" key="1">
    <citation type="journal article" date="2017" name="Front. Plant Sci.">
        <title>Climate Clever Clovers: New Paradigm to Reduce the Environmental Footprint of Ruminants by Breeding Low Methanogenic Forages Utilizing Haplotype Variation.</title>
        <authorList>
            <person name="Kaur P."/>
            <person name="Appels R."/>
            <person name="Bayer P.E."/>
            <person name="Keeble-Gagnere G."/>
            <person name="Wang J."/>
            <person name="Hirakawa H."/>
            <person name="Shirasawa K."/>
            <person name="Vercoe P."/>
            <person name="Stefanova K."/>
            <person name="Durmic Z."/>
            <person name="Nichols P."/>
            <person name="Revell C."/>
            <person name="Isobe S.N."/>
            <person name="Edwards D."/>
            <person name="Erskine W."/>
        </authorList>
    </citation>
    <scope>NUCLEOTIDE SEQUENCE [LARGE SCALE GENOMIC DNA]</scope>
    <source>
        <strain evidence="4">cv. Daliak</strain>
    </source>
</reference>